<keyword evidence="2" id="KW-0547">Nucleotide-binding</keyword>
<evidence type="ECO:0000256" key="2">
    <source>
        <dbReference type="ARBA" id="ARBA00022741"/>
    </source>
</evidence>
<dbReference type="GO" id="GO:0005524">
    <property type="term" value="F:ATP binding"/>
    <property type="evidence" value="ECO:0007669"/>
    <property type="project" value="UniProtKB-KW"/>
</dbReference>
<feature type="domain" description="Bacterial type II secretion system protein E" evidence="4">
    <location>
        <begin position="388"/>
        <end position="402"/>
    </location>
</feature>
<evidence type="ECO:0000313" key="5">
    <source>
        <dbReference type="EMBL" id="PYC20214.1"/>
    </source>
</evidence>
<dbReference type="InterPro" id="IPR001482">
    <property type="entry name" value="T2SS/T4SS_dom"/>
</dbReference>
<sequence>MNSPLPRNNKEEVATLQRILLDQHVLSPEQVEQLNEYLRYDSRNLADIIVSLEMAPEIEVIRAMAQGLGEIHGVQETVNIDSRTIEYLANNGMQLSARVSFERDQVTVGRVGSSVLVATSNVTSASNISATRLFFGAMGLDVRFIATTHMMLTRLQQSVYGKGGSLREQIHTIIADREIFNRRIYHVVCLLVELAMLERASDIFIMLGLNDELSSVYFKVGQVKRFALAAPTWAIESISKAIKLDAGMDSGRYIGHDDGALLVPIFRGRYRVNLRVSSITTVSGQQLTLRLQNESSASRTLVELGFSEQDAERLKRAVMTKQGLVVLSGSTGSGKTTTLYTLLNFFDVDRYNIITMEDPVEIRRRGINQIQINDRAGQSFQDSIRSCLRQAPDILLVGEVRDRETAERAVEAANTGHLVLCTIHANGVHKIQDRLAELGVLNAQAFMNNLTVAIHQALLPAAHGVRLDYQLLINH</sequence>
<comment type="caution">
    <text evidence="5">The sequence shown here is derived from an EMBL/GenBank/DDBJ whole genome shotgun (WGS) entry which is preliminary data.</text>
</comment>
<dbReference type="GO" id="GO:0005886">
    <property type="term" value="C:plasma membrane"/>
    <property type="evidence" value="ECO:0007669"/>
    <property type="project" value="TreeGrafter"/>
</dbReference>
<dbReference type="AlphaFoldDB" id="A0A2V4KQH5"/>
<evidence type="ECO:0000313" key="6">
    <source>
        <dbReference type="Proteomes" id="UP000248146"/>
    </source>
</evidence>
<evidence type="ECO:0000256" key="3">
    <source>
        <dbReference type="ARBA" id="ARBA00022840"/>
    </source>
</evidence>
<dbReference type="SUPFAM" id="SSF52540">
    <property type="entry name" value="P-loop containing nucleoside triphosphate hydrolases"/>
    <property type="match status" value="1"/>
</dbReference>
<dbReference type="GO" id="GO:0016887">
    <property type="term" value="F:ATP hydrolysis activity"/>
    <property type="evidence" value="ECO:0007669"/>
    <property type="project" value="TreeGrafter"/>
</dbReference>
<dbReference type="PROSITE" id="PS00662">
    <property type="entry name" value="T2SP_E"/>
    <property type="match status" value="1"/>
</dbReference>
<comment type="similarity">
    <text evidence="1">Belongs to the GSP E family.</text>
</comment>
<dbReference type="InterPro" id="IPR027417">
    <property type="entry name" value="P-loop_NTPase"/>
</dbReference>
<organism evidence="5 6">
    <name type="scientific">Aquipseudomonas alcaligenes</name>
    <name type="common">Pseudomonas alcaligenes</name>
    <dbReference type="NCBI Taxonomy" id="43263"/>
    <lineage>
        <taxon>Bacteria</taxon>
        <taxon>Pseudomonadati</taxon>
        <taxon>Pseudomonadota</taxon>
        <taxon>Gammaproteobacteria</taxon>
        <taxon>Pseudomonadales</taxon>
        <taxon>Pseudomonadaceae</taxon>
        <taxon>Aquipseudomonas</taxon>
    </lineage>
</organism>
<dbReference type="Pfam" id="PF00437">
    <property type="entry name" value="T2SSE"/>
    <property type="match status" value="1"/>
</dbReference>
<dbReference type="Gene3D" id="3.40.50.300">
    <property type="entry name" value="P-loop containing nucleotide triphosphate hydrolases"/>
    <property type="match status" value="1"/>
</dbReference>
<dbReference type="EMBL" id="QJRX01000011">
    <property type="protein sequence ID" value="PYC20214.1"/>
    <property type="molecule type" value="Genomic_DNA"/>
</dbReference>
<evidence type="ECO:0000259" key="4">
    <source>
        <dbReference type="PROSITE" id="PS00662"/>
    </source>
</evidence>
<protein>
    <recommendedName>
        <fullName evidence="4">Bacterial type II secretion system protein E domain-containing protein</fullName>
    </recommendedName>
</protein>
<dbReference type="InterPro" id="IPR037257">
    <property type="entry name" value="T2SS_E_N_sf"/>
</dbReference>
<dbReference type="SUPFAM" id="SSF160246">
    <property type="entry name" value="EspE N-terminal domain-like"/>
    <property type="match status" value="1"/>
</dbReference>
<gene>
    <name evidence="5" type="ORF">DMO17_18630</name>
</gene>
<dbReference type="CDD" id="cd01129">
    <property type="entry name" value="PulE-GspE-like"/>
    <property type="match status" value="1"/>
</dbReference>
<dbReference type="PANTHER" id="PTHR30258:SF1">
    <property type="entry name" value="PROTEIN TRANSPORT PROTEIN HOFB HOMOLOG"/>
    <property type="match status" value="1"/>
</dbReference>
<keyword evidence="3" id="KW-0067">ATP-binding</keyword>
<accession>A0A2V4KQH5</accession>
<dbReference type="PANTHER" id="PTHR30258">
    <property type="entry name" value="TYPE II SECRETION SYSTEM PROTEIN GSPE-RELATED"/>
    <property type="match status" value="1"/>
</dbReference>
<proteinExistence type="inferred from homology"/>
<name>A0A2V4KQH5_AQUAC</name>
<evidence type="ECO:0000256" key="1">
    <source>
        <dbReference type="ARBA" id="ARBA00006611"/>
    </source>
</evidence>
<dbReference type="Gene3D" id="3.30.450.90">
    <property type="match status" value="1"/>
</dbReference>
<dbReference type="OrthoDB" id="9804785at2"/>
<reference evidence="5 6" key="1">
    <citation type="submission" date="2018-06" db="EMBL/GenBank/DDBJ databases">
        <title>Pseudomonas diversity within urban Lake Michigan freshwaters.</title>
        <authorList>
            <person name="Batrich M."/>
            <person name="Hatzopoulos T."/>
            <person name="Putonti C."/>
        </authorList>
    </citation>
    <scope>NUCLEOTIDE SEQUENCE [LARGE SCALE GENOMIC DNA]</scope>
    <source>
        <strain evidence="5 6">MB-090714</strain>
    </source>
</reference>
<dbReference type="Proteomes" id="UP000248146">
    <property type="component" value="Unassembled WGS sequence"/>
</dbReference>
<dbReference type="InterPro" id="IPR003593">
    <property type="entry name" value="AAA+_ATPase"/>
</dbReference>
<dbReference type="RefSeq" id="WP_110683979.1">
    <property type="nucleotide sequence ID" value="NZ_QJRX01000011.1"/>
</dbReference>
<dbReference type="SMART" id="SM00382">
    <property type="entry name" value="AAA"/>
    <property type="match status" value="1"/>
</dbReference>